<dbReference type="AlphaFoldDB" id="A0A9P4XKD2"/>
<organism evidence="2 3">
    <name type="scientific">Trichoderma lentiforme</name>
    <dbReference type="NCBI Taxonomy" id="1567552"/>
    <lineage>
        <taxon>Eukaryota</taxon>
        <taxon>Fungi</taxon>
        <taxon>Dikarya</taxon>
        <taxon>Ascomycota</taxon>
        <taxon>Pezizomycotina</taxon>
        <taxon>Sordariomycetes</taxon>
        <taxon>Hypocreomycetidae</taxon>
        <taxon>Hypocreales</taxon>
        <taxon>Hypocreaceae</taxon>
        <taxon>Trichoderma</taxon>
    </lineage>
</organism>
<sequence length="92" mass="10511">MSLVQPIQAAIFQTPRAGEVTQANWARHNFTPKAQSQRGTGLCAAHWPDFHQSHHSPFQQVVDGADKTEEKKESERTKDWLPYNMNVLQRPT</sequence>
<name>A0A9P4XKD2_9HYPO</name>
<evidence type="ECO:0000256" key="1">
    <source>
        <dbReference type="SAM" id="MobiDB-lite"/>
    </source>
</evidence>
<comment type="caution">
    <text evidence="2">The sequence shown here is derived from an EMBL/GenBank/DDBJ whole genome shotgun (WGS) entry which is preliminary data.</text>
</comment>
<protein>
    <submittedName>
        <fullName evidence="2">Uncharacterized protein</fullName>
    </submittedName>
</protein>
<gene>
    <name evidence="2" type="ORF">CFAM422_002975</name>
</gene>
<evidence type="ECO:0000313" key="3">
    <source>
        <dbReference type="Proteomes" id="UP000801864"/>
    </source>
</evidence>
<proteinExistence type="predicted"/>
<dbReference type="EMBL" id="QLNT01000004">
    <property type="protein sequence ID" value="KAF3074839.1"/>
    <property type="molecule type" value="Genomic_DNA"/>
</dbReference>
<keyword evidence="3" id="KW-1185">Reference proteome</keyword>
<accession>A0A9P4XKD2</accession>
<reference evidence="2 3" key="1">
    <citation type="submission" date="2018-06" db="EMBL/GenBank/DDBJ databases">
        <title>Genome analysis of cellulolytic fungus Trichoderma lentiforme CFAM-422.</title>
        <authorList>
            <person name="Steindorff A.S."/>
            <person name="Formighieri E.F."/>
            <person name="Midorikawa G.E.O."/>
            <person name="Tamietti M.S."/>
            <person name="Ramos E.Z."/>
            <person name="Silva A.S."/>
            <person name="Bon E.P.S."/>
            <person name="Mendes T.D."/>
            <person name="Damaso M.C.T."/>
            <person name="Favaro L.C.L."/>
        </authorList>
    </citation>
    <scope>NUCLEOTIDE SEQUENCE [LARGE SCALE GENOMIC DNA]</scope>
    <source>
        <strain evidence="2 3">CFAM-422</strain>
    </source>
</reference>
<evidence type="ECO:0000313" key="2">
    <source>
        <dbReference type="EMBL" id="KAF3074839.1"/>
    </source>
</evidence>
<feature type="region of interest" description="Disordered" evidence="1">
    <location>
        <begin position="54"/>
        <end position="76"/>
    </location>
</feature>
<feature type="compositionally biased region" description="Basic and acidic residues" evidence="1">
    <location>
        <begin position="64"/>
        <end position="76"/>
    </location>
</feature>
<dbReference type="Proteomes" id="UP000801864">
    <property type="component" value="Unassembled WGS sequence"/>
</dbReference>